<dbReference type="EMBL" id="RQGD01000010">
    <property type="protein sequence ID" value="TGL62113.1"/>
    <property type="molecule type" value="Genomic_DNA"/>
</dbReference>
<feature type="transmembrane region" description="Helical" evidence="4">
    <location>
        <begin position="214"/>
        <end position="236"/>
    </location>
</feature>
<name>A0A4R9KBB9_9LEPT</name>
<feature type="transmembrane region" description="Helical" evidence="4">
    <location>
        <begin position="42"/>
        <end position="62"/>
    </location>
</feature>
<dbReference type="Gene3D" id="1.10.287.950">
    <property type="entry name" value="Methyl-accepting chemotaxis protein"/>
    <property type="match status" value="1"/>
</dbReference>
<evidence type="ECO:0000256" key="1">
    <source>
        <dbReference type="ARBA" id="ARBA00022500"/>
    </source>
</evidence>
<dbReference type="RefSeq" id="WP_135621787.1">
    <property type="nucleotide sequence ID" value="NZ_RQGD01000010.1"/>
</dbReference>
<dbReference type="GO" id="GO:0005886">
    <property type="term" value="C:plasma membrane"/>
    <property type="evidence" value="ECO:0007669"/>
    <property type="project" value="TreeGrafter"/>
</dbReference>
<dbReference type="InterPro" id="IPR004089">
    <property type="entry name" value="MCPsignal_dom"/>
</dbReference>
<accession>A0A4R9KBB9</accession>
<keyword evidence="7" id="KW-1185">Reference proteome</keyword>
<organism evidence="6 7">
    <name type="scientific">Leptospira ognonensis</name>
    <dbReference type="NCBI Taxonomy" id="2484945"/>
    <lineage>
        <taxon>Bacteria</taxon>
        <taxon>Pseudomonadati</taxon>
        <taxon>Spirochaetota</taxon>
        <taxon>Spirochaetia</taxon>
        <taxon>Leptospirales</taxon>
        <taxon>Leptospiraceae</taxon>
        <taxon>Leptospira</taxon>
    </lineage>
</organism>
<comment type="caution">
    <text evidence="6">The sequence shown here is derived from an EMBL/GenBank/DDBJ whole genome shotgun (WGS) entry which is preliminary data.</text>
</comment>
<dbReference type="SUPFAM" id="SSF58104">
    <property type="entry name" value="Methyl-accepting chemotaxis protein (MCP) signaling domain"/>
    <property type="match status" value="1"/>
</dbReference>
<evidence type="ECO:0000259" key="5">
    <source>
        <dbReference type="PROSITE" id="PS50111"/>
    </source>
</evidence>
<evidence type="ECO:0000256" key="3">
    <source>
        <dbReference type="PROSITE-ProRule" id="PRU00284"/>
    </source>
</evidence>
<dbReference type="GO" id="GO:0006935">
    <property type="term" value="P:chemotaxis"/>
    <property type="evidence" value="ECO:0007669"/>
    <property type="project" value="UniProtKB-KW"/>
</dbReference>
<keyword evidence="3" id="KW-0807">Transducer</keyword>
<keyword evidence="1" id="KW-0145">Chemotaxis</keyword>
<evidence type="ECO:0000256" key="2">
    <source>
        <dbReference type="ARBA" id="ARBA00029447"/>
    </source>
</evidence>
<dbReference type="InterPro" id="IPR051310">
    <property type="entry name" value="MCP_chemotaxis"/>
</dbReference>
<dbReference type="Pfam" id="PF00015">
    <property type="entry name" value="MCPsignal"/>
    <property type="match status" value="1"/>
</dbReference>
<dbReference type="AlphaFoldDB" id="A0A4R9KBB9"/>
<keyword evidence="4" id="KW-1133">Transmembrane helix</keyword>
<sequence>MIIKNFIKILTVRLELITYAVVVPFVCIFVMFVNGFDFGESVYFLVGALAGSTFTLLTVPVVRYFHLKKMLSVLELPEERRHPDDLANLKRNLLNFPILECYYVTIQWAIGVPIAALSSSHFLNYELKHYTSYLVSFLMIFFINIVTHFFTCEIIIGNELAKDRWDHIPTKNVKKVFMRTRIFISILSVVWLCFFMFGYMVYVENQKVIHLENIFIYLPILGLQLLVLAGLVTYLFSHSTSKNTRDLIKNLIDLSEGRIGANSPMISSDEIGAVKQSLNHFNYRLSKIIKDIEKESDRLLQFSNSLKSKAKSTTDLLIEQSASTEQMSAASKGLSRSANGLIQKTHDQMKQMEKSMESLKLLTAKIQEIALSSSHAALQSETMEALAQTGNEKIQVSIDHMGAIREITLKIQGISSLVSEIADRVGLLSLNASIEAARAGESGRGFAVVAQEISKLGESTQKSSKEIDTLVNQAVKVVSLGTHSMEDLKQAMRTILMSVEDSILNIKKIQGVSVDQASLSKVVTENSTALFDFTKVIVNENQEQAMVLKQIIDAVETVAENTNYLVSAGEENQNLANDLQDQSSKLNKTIGFFQAK</sequence>
<dbReference type="SMART" id="SM00283">
    <property type="entry name" value="MA"/>
    <property type="match status" value="1"/>
</dbReference>
<gene>
    <name evidence="6" type="ORF">EHQ58_02605</name>
</gene>
<protein>
    <submittedName>
        <fullName evidence="6">Methyl-accepting chemotaxis protein</fullName>
    </submittedName>
</protein>
<feature type="transmembrane region" description="Helical" evidence="4">
    <location>
        <begin position="135"/>
        <end position="161"/>
    </location>
</feature>
<proteinExistence type="inferred from homology"/>
<feature type="transmembrane region" description="Helical" evidence="4">
    <location>
        <begin position="12"/>
        <end position="36"/>
    </location>
</feature>
<dbReference type="PROSITE" id="PS50111">
    <property type="entry name" value="CHEMOTAXIS_TRANSDUC_2"/>
    <property type="match status" value="1"/>
</dbReference>
<dbReference type="Proteomes" id="UP000297693">
    <property type="component" value="Unassembled WGS sequence"/>
</dbReference>
<feature type="transmembrane region" description="Helical" evidence="4">
    <location>
        <begin position="101"/>
        <end position="123"/>
    </location>
</feature>
<feature type="domain" description="Methyl-accepting transducer" evidence="5">
    <location>
        <begin position="323"/>
        <end position="559"/>
    </location>
</feature>
<evidence type="ECO:0000313" key="7">
    <source>
        <dbReference type="Proteomes" id="UP000297693"/>
    </source>
</evidence>
<reference evidence="6" key="1">
    <citation type="journal article" date="2019" name="PLoS Negl. Trop. Dis.">
        <title>Revisiting the worldwide diversity of Leptospira species in the environment.</title>
        <authorList>
            <person name="Vincent A.T."/>
            <person name="Schiettekatte O."/>
            <person name="Bourhy P."/>
            <person name="Veyrier F.J."/>
            <person name="Picardeau M."/>
        </authorList>
    </citation>
    <scope>NUCLEOTIDE SEQUENCE [LARGE SCALE GENOMIC DNA]</scope>
    <source>
        <strain evidence="6">201702476</strain>
    </source>
</reference>
<dbReference type="PANTHER" id="PTHR43531">
    <property type="entry name" value="PROTEIN ICFG"/>
    <property type="match status" value="1"/>
</dbReference>
<dbReference type="OrthoDB" id="344905at2"/>
<evidence type="ECO:0000313" key="6">
    <source>
        <dbReference type="EMBL" id="TGL62113.1"/>
    </source>
</evidence>
<evidence type="ECO:0000256" key="4">
    <source>
        <dbReference type="SAM" id="Phobius"/>
    </source>
</evidence>
<feature type="transmembrane region" description="Helical" evidence="4">
    <location>
        <begin position="182"/>
        <end position="202"/>
    </location>
</feature>
<dbReference type="PANTHER" id="PTHR43531:SF11">
    <property type="entry name" value="METHYL-ACCEPTING CHEMOTAXIS PROTEIN 3"/>
    <property type="match status" value="1"/>
</dbReference>
<dbReference type="GO" id="GO:0007165">
    <property type="term" value="P:signal transduction"/>
    <property type="evidence" value="ECO:0007669"/>
    <property type="project" value="UniProtKB-KW"/>
</dbReference>
<keyword evidence="4" id="KW-0472">Membrane</keyword>
<comment type="similarity">
    <text evidence="2">Belongs to the methyl-accepting chemotaxis (MCP) protein family.</text>
</comment>
<keyword evidence="4" id="KW-0812">Transmembrane</keyword>
<dbReference type="GO" id="GO:0004888">
    <property type="term" value="F:transmembrane signaling receptor activity"/>
    <property type="evidence" value="ECO:0007669"/>
    <property type="project" value="TreeGrafter"/>
</dbReference>